<evidence type="ECO:0000256" key="1">
    <source>
        <dbReference type="SAM" id="Phobius"/>
    </source>
</evidence>
<keyword evidence="1" id="KW-0472">Membrane</keyword>
<evidence type="ECO:0000313" key="3">
    <source>
        <dbReference type="EMBL" id="OLU47331.1"/>
    </source>
</evidence>
<reference evidence="3 5" key="2">
    <citation type="submission" date="2016-11" db="EMBL/GenBank/DDBJ databases">
        <title>Description of two novel members of the family Erysipelotrichaceae: Ileibacterium lipovorans gen. nov., sp. nov. and Dubosiella newyorkensis, gen. nov., sp. nov.</title>
        <authorList>
            <person name="Cox L.M."/>
            <person name="Sohn J."/>
            <person name="Tyrrell K.L."/>
            <person name="Citron D.M."/>
            <person name="Lawson P.A."/>
            <person name="Patel N.B."/>
            <person name="Iizumi T."/>
            <person name="Perez-Perez G.I."/>
            <person name="Goldstein E.J."/>
            <person name="Blaser M.J."/>
        </authorList>
    </citation>
    <scope>NUCLEOTIDE SEQUENCE [LARGE SCALE GENOMIC DNA]</scope>
    <source>
        <strain evidence="3 5">NYU-BL-K8</strain>
    </source>
</reference>
<keyword evidence="1" id="KW-1133">Transmembrane helix</keyword>
<organism evidence="2 4">
    <name type="scientific">Faecalibaculum rodentium</name>
    <dbReference type="NCBI Taxonomy" id="1702221"/>
    <lineage>
        <taxon>Bacteria</taxon>
        <taxon>Bacillati</taxon>
        <taxon>Bacillota</taxon>
        <taxon>Erysipelotrichia</taxon>
        <taxon>Erysipelotrichales</taxon>
        <taxon>Erysipelotrichaceae</taxon>
        <taxon>Faecalibaculum</taxon>
    </lineage>
</organism>
<dbReference type="KEGG" id="fro:AALO17_13820"/>
<feature type="transmembrane region" description="Helical" evidence="1">
    <location>
        <begin position="98"/>
        <end position="119"/>
    </location>
</feature>
<dbReference type="OrthoDB" id="9813540at2"/>
<accession>A0A140DV39</accession>
<name>A0A140DV39_9FIRM</name>
<reference evidence="2 4" key="1">
    <citation type="journal article" date="2016" name="Gut Pathog.">
        <title>Whole genome sequencing of "Faecalibaculum rodentium" ALO17, isolated from C57BL/6J laboratory mouse feces.</title>
        <authorList>
            <person name="Lim S."/>
            <person name="Chang D.H."/>
            <person name="Ahn S."/>
            <person name="Kim B.C."/>
        </authorList>
    </citation>
    <scope>NUCLEOTIDE SEQUENCE [LARGE SCALE GENOMIC DNA]</scope>
    <source>
        <strain evidence="2 4">Alo17</strain>
    </source>
</reference>
<dbReference type="GeneID" id="78478092"/>
<dbReference type="Pfam" id="PF12822">
    <property type="entry name" value="ECF_trnsprt"/>
    <property type="match status" value="1"/>
</dbReference>
<gene>
    <name evidence="2" type="ORF">AALO17_13820</name>
    <name evidence="3" type="ORF">BO223_00575</name>
</gene>
<sequence>MKNQNTKRMTLFALFLAIEIMLFCTPFGFLQIGPLAITLMHVPVIAASILLGVKEGMALGLVFGLCSMIKATMAPGITSFVFSPFVTIGGISGNWSSLLIALVPRILTGYIPGALYSLLQKKGMNQSLGAGLAAMTATMVHTVLVLGGIWVFFGEPYAAVLGSARDLLMGLFGMTVLTNSLPETVVAGLVMAALVKAIRVPSVKAVRA</sequence>
<dbReference type="Gene3D" id="1.10.1760.20">
    <property type="match status" value="1"/>
</dbReference>
<feature type="transmembrane region" description="Helical" evidence="1">
    <location>
        <begin position="173"/>
        <end position="195"/>
    </location>
</feature>
<feature type="transmembrane region" description="Helical" evidence="1">
    <location>
        <begin position="131"/>
        <end position="153"/>
    </location>
</feature>
<dbReference type="AlphaFoldDB" id="A0A140DV39"/>
<keyword evidence="1" id="KW-0812">Transmembrane</keyword>
<evidence type="ECO:0000313" key="2">
    <source>
        <dbReference type="EMBL" id="AMK54516.1"/>
    </source>
</evidence>
<dbReference type="Proteomes" id="UP000069771">
    <property type="component" value="Chromosome"/>
</dbReference>
<evidence type="ECO:0000313" key="5">
    <source>
        <dbReference type="Proteomes" id="UP000186758"/>
    </source>
</evidence>
<keyword evidence="4" id="KW-1185">Reference proteome</keyword>
<evidence type="ECO:0008006" key="6">
    <source>
        <dbReference type="Google" id="ProtNLM"/>
    </source>
</evidence>
<dbReference type="RefSeq" id="WP_067556989.1">
    <property type="nucleotide sequence ID" value="NZ_CAJTBG010000035.1"/>
</dbReference>
<proteinExistence type="predicted"/>
<feature type="transmembrane region" description="Helical" evidence="1">
    <location>
        <begin position="12"/>
        <end position="29"/>
    </location>
</feature>
<feature type="transmembrane region" description="Helical" evidence="1">
    <location>
        <begin position="60"/>
        <end position="86"/>
    </location>
</feature>
<dbReference type="InterPro" id="IPR024529">
    <property type="entry name" value="ECF_trnsprt_substrate-spec"/>
</dbReference>
<dbReference type="EMBL" id="CP011391">
    <property type="protein sequence ID" value="AMK54516.1"/>
    <property type="molecule type" value="Genomic_DNA"/>
</dbReference>
<evidence type="ECO:0000313" key="4">
    <source>
        <dbReference type="Proteomes" id="UP000069771"/>
    </source>
</evidence>
<dbReference type="Proteomes" id="UP000186758">
    <property type="component" value="Unassembled WGS sequence"/>
</dbReference>
<dbReference type="GO" id="GO:0022857">
    <property type="term" value="F:transmembrane transporter activity"/>
    <property type="evidence" value="ECO:0007669"/>
    <property type="project" value="InterPro"/>
</dbReference>
<protein>
    <recommendedName>
        <fullName evidence="6">ECF transporter S component</fullName>
    </recommendedName>
</protein>
<dbReference type="STRING" id="1702221.AALO17_13820"/>
<dbReference type="EMBL" id="MPJZ01000005">
    <property type="protein sequence ID" value="OLU47331.1"/>
    <property type="molecule type" value="Genomic_DNA"/>
</dbReference>